<evidence type="ECO:0000259" key="2">
    <source>
        <dbReference type="Pfam" id="PF03818"/>
    </source>
</evidence>
<keyword evidence="4" id="KW-1185">Reference proteome</keyword>
<keyword evidence="1" id="KW-0472">Membrane</keyword>
<name>A0A3N6NX37_9CYAN</name>
<accession>A0A3N6NX37</accession>
<dbReference type="RefSeq" id="WP_205127860.1">
    <property type="nucleotide sequence ID" value="NZ_CAWOLW010000554.1"/>
</dbReference>
<sequence>MSILKIPGVAIAILIGLGLALFGGKKGIADIPLF</sequence>
<feature type="domain" description="Malonate/sodium symporter MadM subunit N-terminal" evidence="2">
    <location>
        <begin position="5"/>
        <end position="34"/>
    </location>
</feature>
<feature type="transmembrane region" description="Helical" evidence="1">
    <location>
        <begin position="6"/>
        <end position="24"/>
    </location>
</feature>
<dbReference type="InterPro" id="IPR018402">
    <property type="entry name" value="Mal/Na_symporter_MadM_N"/>
</dbReference>
<evidence type="ECO:0000313" key="4">
    <source>
        <dbReference type="Proteomes" id="UP000269154"/>
    </source>
</evidence>
<evidence type="ECO:0000313" key="3">
    <source>
        <dbReference type="EMBL" id="RQH14382.1"/>
    </source>
</evidence>
<proteinExistence type="predicted"/>
<gene>
    <name evidence="3" type="ORF">D5R40_34345</name>
</gene>
<dbReference type="AlphaFoldDB" id="A0A3N6NX37"/>
<keyword evidence="1" id="KW-1133">Transmembrane helix</keyword>
<comment type="caution">
    <text evidence="3">The sequence shown here is derived from an EMBL/GenBank/DDBJ whole genome shotgun (WGS) entry which is preliminary data.</text>
</comment>
<dbReference type="EMBL" id="RCBY01000598">
    <property type="protein sequence ID" value="RQH14382.1"/>
    <property type="molecule type" value="Genomic_DNA"/>
</dbReference>
<dbReference type="Pfam" id="PF03818">
    <property type="entry name" value="MadM"/>
    <property type="match status" value="1"/>
</dbReference>
<reference evidence="3 4" key="1">
    <citation type="journal article" date="2018" name="ACS Chem. Biol.">
        <title>Ketoreductase domain dysfunction expands chemodiversity: malyngamide biosynthesis in the cyanobacterium Okeania hirsuta.</title>
        <authorList>
            <person name="Moss N.A."/>
            <person name="Leao T."/>
            <person name="Rankin M."/>
            <person name="McCullough T.M."/>
            <person name="Qu P."/>
            <person name="Korobeynikov A."/>
            <person name="Smith J.L."/>
            <person name="Gerwick L."/>
            <person name="Gerwick W.H."/>
        </authorList>
    </citation>
    <scope>NUCLEOTIDE SEQUENCE [LARGE SCALE GENOMIC DNA]</scope>
    <source>
        <strain evidence="3 4">PAB10Feb10-1</strain>
    </source>
</reference>
<evidence type="ECO:0000256" key="1">
    <source>
        <dbReference type="SAM" id="Phobius"/>
    </source>
</evidence>
<protein>
    <submittedName>
        <fullName evidence="3">Malonate transporter subunit MadM</fullName>
    </submittedName>
</protein>
<organism evidence="3 4">
    <name type="scientific">Okeania hirsuta</name>
    <dbReference type="NCBI Taxonomy" id="1458930"/>
    <lineage>
        <taxon>Bacteria</taxon>
        <taxon>Bacillati</taxon>
        <taxon>Cyanobacteriota</taxon>
        <taxon>Cyanophyceae</taxon>
        <taxon>Oscillatoriophycideae</taxon>
        <taxon>Oscillatoriales</taxon>
        <taxon>Microcoleaceae</taxon>
        <taxon>Okeania</taxon>
    </lineage>
</organism>
<dbReference type="Proteomes" id="UP000269154">
    <property type="component" value="Unassembled WGS sequence"/>
</dbReference>
<keyword evidence="1" id="KW-0812">Transmembrane</keyword>
<feature type="non-terminal residue" evidence="3">
    <location>
        <position position="34"/>
    </location>
</feature>